<dbReference type="GO" id="GO:0005829">
    <property type="term" value="C:cytosol"/>
    <property type="evidence" value="ECO:0007669"/>
    <property type="project" value="TreeGrafter"/>
</dbReference>
<dbReference type="CDD" id="cd02440">
    <property type="entry name" value="AdoMet_MTases"/>
    <property type="match status" value="1"/>
</dbReference>
<feature type="active site" description="Nucleophile" evidence="7 8">
    <location>
        <position position="321"/>
    </location>
</feature>
<protein>
    <recommendedName>
        <fullName evidence="7">tRNA/tmRNA (uracil-C(5))-methyltransferase</fullName>
        <ecNumber evidence="7">2.1.1.35</ecNumber>
    </recommendedName>
    <alternativeName>
        <fullName evidence="7">tRNA (uracil(54)-C(5))-methyltransferase</fullName>
    </alternativeName>
    <alternativeName>
        <fullName evidence="7">tRNA(m5U54)-methyltransferase</fullName>
        <shortName evidence="7">RUMT</shortName>
    </alternativeName>
    <alternativeName>
        <fullName evidence="7">tmRNA (uracil(341)-C(5))-methyltransferase</fullName>
    </alternativeName>
</protein>
<evidence type="ECO:0000256" key="5">
    <source>
        <dbReference type="ARBA" id="ARBA00051255"/>
    </source>
</evidence>
<dbReference type="PANTHER" id="PTHR47790">
    <property type="entry name" value="TRNA/TMRNA (URACIL-C(5))-METHYLTRANSFERASE"/>
    <property type="match status" value="1"/>
</dbReference>
<feature type="binding site" evidence="7 8">
    <location>
        <position position="236"/>
    </location>
    <ligand>
        <name>S-adenosyl-L-methionine</name>
        <dbReference type="ChEBI" id="CHEBI:59789"/>
    </ligand>
</feature>
<name>A0A7T4URI8_9GAMM</name>
<dbReference type="SUPFAM" id="SSF53335">
    <property type="entry name" value="S-adenosyl-L-methionine-dependent methyltransferases"/>
    <property type="match status" value="1"/>
</dbReference>
<dbReference type="InterPro" id="IPR030390">
    <property type="entry name" value="MeTrfase_TrmA_AS"/>
</dbReference>
<dbReference type="InterPro" id="IPR030391">
    <property type="entry name" value="MeTrfase_TrmA_CS"/>
</dbReference>
<evidence type="ECO:0000313" key="10">
    <source>
        <dbReference type="EMBL" id="QQD19863.1"/>
    </source>
</evidence>
<dbReference type="HAMAP" id="MF_01011">
    <property type="entry name" value="RNA_methyltr_TrmA"/>
    <property type="match status" value="1"/>
</dbReference>
<dbReference type="GO" id="GO:0030488">
    <property type="term" value="P:tRNA methylation"/>
    <property type="evidence" value="ECO:0007669"/>
    <property type="project" value="UniProtKB-UniRule"/>
</dbReference>
<organism evidence="10 11">
    <name type="scientific">Spongiibacter nanhainus</name>
    <dbReference type="NCBI Taxonomy" id="2794344"/>
    <lineage>
        <taxon>Bacteria</taxon>
        <taxon>Pseudomonadati</taxon>
        <taxon>Pseudomonadota</taxon>
        <taxon>Gammaproteobacteria</taxon>
        <taxon>Cellvibrionales</taxon>
        <taxon>Spongiibacteraceae</taxon>
        <taxon>Spongiibacter</taxon>
    </lineage>
</organism>
<dbReference type="PROSITE" id="PS01231">
    <property type="entry name" value="TRMA_2"/>
    <property type="match status" value="1"/>
</dbReference>
<dbReference type="InterPro" id="IPR010280">
    <property type="entry name" value="U5_MeTrfase_fam"/>
</dbReference>
<feature type="binding site" evidence="7 8">
    <location>
        <position position="296"/>
    </location>
    <ligand>
        <name>S-adenosyl-L-methionine</name>
        <dbReference type="ChEBI" id="CHEBI:59789"/>
    </ligand>
</feature>
<dbReference type="KEGG" id="snan:I6N98_08530"/>
<evidence type="ECO:0000256" key="6">
    <source>
        <dbReference type="ARBA" id="ARBA00052788"/>
    </source>
</evidence>
<dbReference type="AlphaFoldDB" id="A0A7T4URI8"/>
<keyword evidence="3 7" id="KW-0949">S-adenosyl-L-methionine</keyword>
<keyword evidence="1 7" id="KW-0489">Methyltransferase</keyword>
<dbReference type="GO" id="GO:0019843">
    <property type="term" value="F:rRNA binding"/>
    <property type="evidence" value="ECO:0007669"/>
    <property type="project" value="TreeGrafter"/>
</dbReference>
<evidence type="ECO:0000256" key="8">
    <source>
        <dbReference type="PROSITE-ProRule" id="PRU01024"/>
    </source>
</evidence>
<evidence type="ECO:0000256" key="7">
    <source>
        <dbReference type="HAMAP-Rule" id="MF_01011"/>
    </source>
</evidence>
<comment type="catalytic activity">
    <reaction evidence="5 7">
        <text>uridine(341) in tmRNA + S-adenosyl-L-methionine = 5-methyluridine(341) in tmRNA + S-adenosyl-L-homocysteine + H(+)</text>
        <dbReference type="Rhea" id="RHEA:43612"/>
        <dbReference type="Rhea" id="RHEA-COMP:10630"/>
        <dbReference type="Rhea" id="RHEA-COMP:10631"/>
        <dbReference type="ChEBI" id="CHEBI:15378"/>
        <dbReference type="ChEBI" id="CHEBI:57856"/>
        <dbReference type="ChEBI" id="CHEBI:59789"/>
        <dbReference type="ChEBI" id="CHEBI:65315"/>
        <dbReference type="ChEBI" id="CHEBI:74447"/>
    </reaction>
</comment>
<dbReference type="PROSITE" id="PS51687">
    <property type="entry name" value="SAM_MT_RNA_M5U"/>
    <property type="match status" value="1"/>
</dbReference>
<dbReference type="InterPro" id="IPR011869">
    <property type="entry name" value="TrmA_MeTrfase"/>
</dbReference>
<dbReference type="Gene3D" id="2.40.50.1070">
    <property type="match status" value="1"/>
</dbReference>
<proteinExistence type="inferred from homology"/>
<dbReference type="Gene3D" id="3.40.50.150">
    <property type="entry name" value="Vaccinia Virus protein VP39"/>
    <property type="match status" value="1"/>
</dbReference>
<dbReference type="NCBIfam" id="TIGR02143">
    <property type="entry name" value="trmA_only"/>
    <property type="match status" value="1"/>
</dbReference>
<evidence type="ECO:0000256" key="4">
    <source>
        <dbReference type="ARBA" id="ARBA00022694"/>
    </source>
</evidence>
<comment type="catalytic activity">
    <reaction evidence="6 7">
        <text>uridine(54) in tRNA + S-adenosyl-L-methionine = 5-methyluridine(54) in tRNA + S-adenosyl-L-homocysteine + H(+)</text>
        <dbReference type="Rhea" id="RHEA:42712"/>
        <dbReference type="Rhea" id="RHEA-COMP:10167"/>
        <dbReference type="Rhea" id="RHEA-COMP:10193"/>
        <dbReference type="ChEBI" id="CHEBI:15378"/>
        <dbReference type="ChEBI" id="CHEBI:57856"/>
        <dbReference type="ChEBI" id="CHEBI:59789"/>
        <dbReference type="ChEBI" id="CHEBI:65315"/>
        <dbReference type="ChEBI" id="CHEBI:74447"/>
        <dbReference type="EC" id="2.1.1.35"/>
    </reaction>
</comment>
<feature type="binding site" evidence="7 8">
    <location>
        <position position="186"/>
    </location>
    <ligand>
        <name>S-adenosyl-L-methionine</name>
        <dbReference type="ChEBI" id="CHEBI:59789"/>
    </ligand>
</feature>
<evidence type="ECO:0000256" key="9">
    <source>
        <dbReference type="PROSITE-ProRule" id="PRU10015"/>
    </source>
</evidence>
<dbReference type="EC" id="2.1.1.35" evidence="7"/>
<feature type="active site" evidence="9">
    <location>
        <position position="321"/>
    </location>
</feature>
<dbReference type="Pfam" id="PF05958">
    <property type="entry name" value="tRNA_U5-meth_tr"/>
    <property type="match status" value="1"/>
</dbReference>
<keyword evidence="4 7" id="KW-0819">tRNA processing</keyword>
<keyword evidence="11" id="KW-1185">Reference proteome</keyword>
<feature type="binding site" evidence="7 8">
    <location>
        <position position="215"/>
    </location>
    <ligand>
        <name>S-adenosyl-L-methionine</name>
        <dbReference type="ChEBI" id="CHEBI:59789"/>
    </ligand>
</feature>
<feature type="binding site" evidence="7">
    <location>
        <position position="220"/>
    </location>
    <ligand>
        <name>S-adenosyl-L-methionine</name>
        <dbReference type="ChEBI" id="CHEBI:59789"/>
    </ligand>
</feature>
<evidence type="ECO:0000256" key="1">
    <source>
        <dbReference type="ARBA" id="ARBA00022603"/>
    </source>
</evidence>
<evidence type="ECO:0000256" key="3">
    <source>
        <dbReference type="ARBA" id="ARBA00022691"/>
    </source>
</evidence>
<dbReference type="GO" id="GO:0030697">
    <property type="term" value="F:tRNA (uracil(54)-C5)-methyltransferase activity, S-adenosyl methionine-dependent"/>
    <property type="evidence" value="ECO:0007669"/>
    <property type="project" value="UniProtKB-UniRule"/>
</dbReference>
<reference evidence="10 11" key="1">
    <citation type="submission" date="2020-12" db="EMBL/GenBank/DDBJ databases">
        <authorList>
            <person name="Shan Y."/>
        </authorList>
    </citation>
    <scope>NUCLEOTIDE SEQUENCE [LARGE SCALE GENOMIC DNA]</scope>
    <source>
        <strain evidence="11">csc3.9</strain>
    </source>
</reference>
<evidence type="ECO:0000313" key="11">
    <source>
        <dbReference type="Proteomes" id="UP000596063"/>
    </source>
</evidence>
<evidence type="ECO:0000256" key="2">
    <source>
        <dbReference type="ARBA" id="ARBA00022679"/>
    </source>
</evidence>
<dbReference type="EMBL" id="CP066167">
    <property type="protein sequence ID" value="QQD19863.1"/>
    <property type="molecule type" value="Genomic_DNA"/>
</dbReference>
<dbReference type="PANTHER" id="PTHR47790:SF2">
    <property type="entry name" value="TRNA_TMRNA (URACIL-C(5))-METHYLTRANSFERASE"/>
    <property type="match status" value="1"/>
</dbReference>
<comment type="function">
    <text evidence="7">Dual-specificity methyltransferase that catalyzes the formation of 5-methyluridine at position 54 (m5U54) in all tRNAs, and that of position 341 (m5U341) in tmRNA (transfer-mRNA).</text>
</comment>
<dbReference type="PROSITE" id="PS01230">
    <property type="entry name" value="TRMA_1"/>
    <property type="match status" value="1"/>
</dbReference>
<gene>
    <name evidence="7 10" type="primary">trmA</name>
    <name evidence="10" type="ORF">I6N98_08530</name>
</gene>
<dbReference type="RefSeq" id="WP_198571347.1">
    <property type="nucleotide sequence ID" value="NZ_CP066167.1"/>
</dbReference>
<dbReference type="FunFam" id="2.40.50.1070:FF:000001">
    <property type="entry name" value="tRNA/tmRNA (uracil-C(5))-methyltransferase"/>
    <property type="match status" value="1"/>
</dbReference>
<keyword evidence="2 7" id="KW-0808">Transferase</keyword>
<accession>A0A7T4URI8</accession>
<dbReference type="GO" id="GO:0000049">
    <property type="term" value="F:tRNA binding"/>
    <property type="evidence" value="ECO:0007669"/>
    <property type="project" value="TreeGrafter"/>
</dbReference>
<feature type="active site" description="Proton acceptor" evidence="7">
    <location>
        <position position="355"/>
    </location>
</feature>
<dbReference type="Proteomes" id="UP000596063">
    <property type="component" value="Chromosome"/>
</dbReference>
<dbReference type="FunFam" id="3.40.50.150:FF:000012">
    <property type="entry name" value="tRNA/tmRNA (uracil-C(5))-methyltransferase"/>
    <property type="match status" value="1"/>
</dbReference>
<sequence>MSPGAIDTSQYPNLLSAKVTKTRELMADLGLPEPEVEPSPVSHFRMRAEFRIWHEGDDLYYAMFDPQAPKVPIRVDDFPIASKAICELMPTLLDALKASTALRQRLFQVEFLSTLAGDMLVTLLYHRKLDDTWRVAAESLAENLGVQIIGRARKQKIVLDRDFVTETLSIEGRDYHYRQYEGGFTQPNAVINTAMIQWARRCVGEQKDADLLELYCGNGNFTAPLADRFRRVLATEISKTSVKAARENFTANNIGNVDIARMASEELTQALNGERAFRRLEGLDLQQFKLQCALVDPPRAGLDSATLELISRIPRIVYISCNPKTLSRDLQLLTKSHRVERFALFDQFPYTDHMECGVYLTQGQ</sequence>
<comment type="similarity">
    <text evidence="7">Belongs to the class I-like SAM-binding methyltransferase superfamily. RNA M5U methyltransferase family. TrmA subfamily.</text>
</comment>
<dbReference type="InterPro" id="IPR029063">
    <property type="entry name" value="SAM-dependent_MTases_sf"/>
</dbReference>